<dbReference type="Pfam" id="PF00415">
    <property type="entry name" value="RCC1"/>
    <property type="match status" value="5"/>
</dbReference>
<feature type="repeat" description="RCC1" evidence="2">
    <location>
        <begin position="147"/>
        <end position="200"/>
    </location>
</feature>
<dbReference type="InterPro" id="IPR009091">
    <property type="entry name" value="RCC1/BLIP-II"/>
</dbReference>
<proteinExistence type="predicted"/>
<dbReference type="InterPro" id="IPR051625">
    <property type="entry name" value="Signaling_Regulatory_Domain"/>
</dbReference>
<feature type="repeat" description="RCC1" evidence="2">
    <location>
        <begin position="201"/>
        <end position="252"/>
    </location>
</feature>
<dbReference type="PROSITE" id="PS50012">
    <property type="entry name" value="RCC1_3"/>
    <property type="match status" value="4"/>
</dbReference>
<dbReference type="EMBL" id="LSMT01000007">
    <property type="protein sequence ID" value="PFX33899.1"/>
    <property type="molecule type" value="Genomic_DNA"/>
</dbReference>
<feature type="repeat" description="RCC1" evidence="2">
    <location>
        <begin position="253"/>
        <end position="288"/>
    </location>
</feature>
<dbReference type="InterPro" id="IPR000408">
    <property type="entry name" value="Reg_chr_condens"/>
</dbReference>
<dbReference type="SUPFAM" id="SSF50985">
    <property type="entry name" value="RCC1/BLIP-II"/>
    <property type="match status" value="1"/>
</dbReference>
<evidence type="ECO:0000256" key="2">
    <source>
        <dbReference type="PROSITE-ProRule" id="PRU00235"/>
    </source>
</evidence>
<gene>
    <name evidence="3" type="primary">Rcbtb1</name>
    <name evidence="3" type="ORF">AWC38_SpisGene1082</name>
</gene>
<protein>
    <submittedName>
        <fullName evidence="3">RCC1 and BTB domain-containing protein 1</fullName>
    </submittedName>
</protein>
<keyword evidence="4" id="KW-1185">Reference proteome</keyword>
<dbReference type="Proteomes" id="UP000225706">
    <property type="component" value="Unassembled WGS sequence"/>
</dbReference>
<dbReference type="PANTHER" id="PTHR22872:SF10">
    <property type="entry name" value="ULTRAVIOLET-B RECEPTOR UVR8"/>
    <property type="match status" value="1"/>
</dbReference>
<dbReference type="OrthoDB" id="10051363at2759"/>
<feature type="repeat" description="RCC1" evidence="2">
    <location>
        <begin position="94"/>
        <end position="146"/>
    </location>
</feature>
<dbReference type="Gene3D" id="2.130.10.30">
    <property type="entry name" value="Regulator of chromosome condensation 1/beta-lactamase-inhibitor protein II"/>
    <property type="match status" value="2"/>
</dbReference>
<dbReference type="STRING" id="50429.A0A2B4SXJ0"/>
<dbReference type="PROSITE" id="PS00626">
    <property type="entry name" value="RCC1_2"/>
    <property type="match status" value="1"/>
</dbReference>
<dbReference type="PANTHER" id="PTHR22872">
    <property type="entry name" value="BTK-BINDING PROTEIN-RELATED"/>
    <property type="match status" value="1"/>
</dbReference>
<evidence type="ECO:0000313" key="4">
    <source>
        <dbReference type="Proteomes" id="UP000225706"/>
    </source>
</evidence>
<sequence length="288" mass="30089">MQELERWPIFSLLNEEFLVAIRIACVFGSAGNEAIVVTKDDDVFALGSNGSSCLGVGDAQSCLHPRKVDALCKKNVVSLAYGSGPHVLAVTESGEVFTWGHNGYGQLGNGNTNQGLIPSPVSSGLHMKKVFQVACGSHHSLALTVEGEVFAWGYNNCGQIGTGNTNNQTVPRKINSAIIGTKKISVIACGQTSSMALSDAGELFAWGYNGNGQLGVGNNANQLTPCKVIGLVGTITTQIVCGYAHSLALSDAGCLYTWGANSYGQLGTGNKAHLVTPTKIGLDKGRKE</sequence>
<dbReference type="AlphaFoldDB" id="A0A2B4SXJ0"/>
<dbReference type="PRINTS" id="PR00633">
    <property type="entry name" value="RCCNDNSATION"/>
</dbReference>
<keyword evidence="1" id="KW-0677">Repeat</keyword>
<name>A0A2B4SXJ0_STYPI</name>
<evidence type="ECO:0000256" key="1">
    <source>
        <dbReference type="ARBA" id="ARBA00022737"/>
    </source>
</evidence>
<organism evidence="3 4">
    <name type="scientific">Stylophora pistillata</name>
    <name type="common">Smooth cauliflower coral</name>
    <dbReference type="NCBI Taxonomy" id="50429"/>
    <lineage>
        <taxon>Eukaryota</taxon>
        <taxon>Metazoa</taxon>
        <taxon>Cnidaria</taxon>
        <taxon>Anthozoa</taxon>
        <taxon>Hexacorallia</taxon>
        <taxon>Scleractinia</taxon>
        <taxon>Astrocoeniina</taxon>
        <taxon>Pocilloporidae</taxon>
        <taxon>Stylophora</taxon>
    </lineage>
</organism>
<accession>A0A2B4SXJ0</accession>
<reference evidence="4" key="1">
    <citation type="journal article" date="2017" name="bioRxiv">
        <title>Comparative analysis of the genomes of Stylophora pistillata and Acropora digitifera provides evidence for extensive differences between species of corals.</title>
        <authorList>
            <person name="Voolstra C.R."/>
            <person name="Li Y."/>
            <person name="Liew Y.J."/>
            <person name="Baumgarten S."/>
            <person name="Zoccola D."/>
            <person name="Flot J.-F."/>
            <person name="Tambutte S."/>
            <person name="Allemand D."/>
            <person name="Aranda M."/>
        </authorList>
    </citation>
    <scope>NUCLEOTIDE SEQUENCE [LARGE SCALE GENOMIC DNA]</scope>
</reference>
<evidence type="ECO:0000313" key="3">
    <source>
        <dbReference type="EMBL" id="PFX33899.1"/>
    </source>
</evidence>
<comment type="caution">
    <text evidence="3">The sequence shown here is derived from an EMBL/GenBank/DDBJ whole genome shotgun (WGS) entry which is preliminary data.</text>
</comment>